<feature type="compositionally biased region" description="Basic and acidic residues" evidence="4">
    <location>
        <begin position="615"/>
        <end position="625"/>
    </location>
</feature>
<feature type="region of interest" description="Disordered" evidence="4">
    <location>
        <begin position="94"/>
        <end position="132"/>
    </location>
</feature>
<dbReference type="Gene3D" id="3.40.50.261">
    <property type="entry name" value="Succinyl-CoA synthetase domains"/>
    <property type="match status" value="1"/>
</dbReference>
<feature type="compositionally biased region" description="Basic residues" evidence="4">
    <location>
        <begin position="281"/>
        <end position="290"/>
    </location>
</feature>
<comment type="subunit">
    <text evidence="3">Heterooctamer of 4 alpha and 4 beta chains.</text>
</comment>
<comment type="caution">
    <text evidence="6">The sequence shown here is derived from an EMBL/GenBank/DDBJ whole genome shotgun (WGS) entry which is preliminary data.</text>
</comment>
<evidence type="ECO:0000256" key="3">
    <source>
        <dbReference type="ARBA" id="ARBA00011412"/>
    </source>
</evidence>
<comment type="subcellular location">
    <subcellularLocation>
        <location evidence="1">Cytoplasm</location>
        <location evidence="1">Cytosol</location>
    </subcellularLocation>
</comment>
<protein>
    <recommendedName>
        <fullName evidence="5">ATP-citrate synthase citrate-binding domain-containing protein</fullName>
    </recommendedName>
</protein>
<evidence type="ECO:0000256" key="1">
    <source>
        <dbReference type="ARBA" id="ARBA00004514"/>
    </source>
</evidence>
<dbReference type="OrthoDB" id="684385at2759"/>
<feature type="region of interest" description="Disordered" evidence="4">
    <location>
        <begin position="1"/>
        <end position="74"/>
    </location>
</feature>
<evidence type="ECO:0000259" key="5">
    <source>
        <dbReference type="Pfam" id="PF16114"/>
    </source>
</evidence>
<dbReference type="Pfam" id="PF16114">
    <property type="entry name" value="Citrate_bind"/>
    <property type="match status" value="1"/>
</dbReference>
<evidence type="ECO:0000256" key="4">
    <source>
        <dbReference type="SAM" id="MobiDB-lite"/>
    </source>
</evidence>
<evidence type="ECO:0000313" key="6">
    <source>
        <dbReference type="EMBL" id="RLN03812.1"/>
    </source>
</evidence>
<feature type="region of interest" description="Disordered" evidence="4">
    <location>
        <begin position="602"/>
        <end position="630"/>
    </location>
</feature>
<dbReference type="STRING" id="4540.A0A3L6RIA4"/>
<evidence type="ECO:0000313" key="7">
    <source>
        <dbReference type="Proteomes" id="UP000275267"/>
    </source>
</evidence>
<gene>
    <name evidence="6" type="ORF">C2845_PM13G05650</name>
</gene>
<name>A0A3L6RIA4_PANMI</name>
<feature type="region of interest" description="Disordered" evidence="4">
    <location>
        <begin position="278"/>
        <end position="314"/>
    </location>
</feature>
<comment type="similarity">
    <text evidence="2">Belongs to the succinate/malate CoA ligase beta subunit family.</text>
</comment>
<dbReference type="InterPro" id="IPR032263">
    <property type="entry name" value="Citrate-bd"/>
</dbReference>
<dbReference type="Proteomes" id="UP000275267">
    <property type="component" value="Unassembled WGS sequence"/>
</dbReference>
<keyword evidence="7" id="KW-1185">Reference proteome</keyword>
<dbReference type="EMBL" id="PQIB02000008">
    <property type="protein sequence ID" value="RLN03812.1"/>
    <property type="molecule type" value="Genomic_DNA"/>
</dbReference>
<accession>A0A3L6RIA4</accession>
<dbReference type="AlphaFoldDB" id="A0A3L6RIA4"/>
<feature type="domain" description="ATP-citrate synthase citrate-binding" evidence="5">
    <location>
        <begin position="475"/>
        <end position="549"/>
    </location>
</feature>
<sequence>MRGGSGIGVGVGVAAAPPRRRCCPALSGRSVPVAPSPPRSPPRAERPASPRSPQTTTSTRTASPASRASPQPAAPARFASLDLSVVKHAGHWCPVAGGGGSAGSSSSRRRSSPRDACSATSIDNPTPAARRGARGWRELQGLAVRGPGVQDEIQMLGGLKGVKGQSQQSSDMMKHISESRTCHHIDHKVIAKEPSKQISIVKVASNLARHAKLEALAQKNDRLEAILGTGNGCTQTESNAKFYLCVMDLLEEYHVLANSWSIRNPGYEGLMDGSSSCAKAATKRRSRSGKGKGAAKERSPPSPDPCPGALRSAPIRPAAGAQPREAAPALAPRLADCGVVFVVFGFAWMSRAFIAAKWGYDAGSIEVASAKGIHTLAPRCSSSSAISTNEWRMVVASPPAELDEYPPDRREWCFFKNSYANGLSTCRGRKLLDGGEVVHFAFPSHDRLRGGTRVSYRQAAALMEVVRFSTNRSGQVGDLGYALELGNYAEYNGAPNEEVLQYARVVLDCATADPDGCKRALLIGGGTANFTDVAATFSGIIRALREKRIQALFKGHLHEHSSLMYVMDKVRHPRAAHLVAQQSSPRKMTALGADCGRYRHDGDGDLGGLGPAQRDGVHLPPRDVRPMPPQARGPCIPAWLFRLHEWNTRMARELQEQAGRAMVEAID</sequence>
<feature type="compositionally biased region" description="Gly residues" evidence="4">
    <location>
        <begin position="1"/>
        <end position="11"/>
    </location>
</feature>
<reference evidence="7" key="1">
    <citation type="journal article" date="2019" name="Nat. Commun.">
        <title>The genome of broomcorn millet.</title>
        <authorList>
            <person name="Zou C."/>
            <person name="Miki D."/>
            <person name="Li D."/>
            <person name="Tang Q."/>
            <person name="Xiao L."/>
            <person name="Rajput S."/>
            <person name="Deng P."/>
            <person name="Jia W."/>
            <person name="Huang R."/>
            <person name="Zhang M."/>
            <person name="Sun Y."/>
            <person name="Hu J."/>
            <person name="Fu X."/>
            <person name="Schnable P.S."/>
            <person name="Li F."/>
            <person name="Zhang H."/>
            <person name="Feng B."/>
            <person name="Zhu X."/>
            <person name="Liu R."/>
            <person name="Schnable J.C."/>
            <person name="Zhu J.-K."/>
            <person name="Zhang H."/>
        </authorList>
    </citation>
    <scope>NUCLEOTIDE SEQUENCE [LARGE SCALE GENOMIC DNA]</scope>
</reference>
<feature type="compositionally biased region" description="Low complexity" evidence="4">
    <location>
        <begin position="49"/>
        <end position="74"/>
    </location>
</feature>
<organism evidence="6 7">
    <name type="scientific">Panicum miliaceum</name>
    <name type="common">Proso millet</name>
    <name type="synonym">Broomcorn millet</name>
    <dbReference type="NCBI Taxonomy" id="4540"/>
    <lineage>
        <taxon>Eukaryota</taxon>
        <taxon>Viridiplantae</taxon>
        <taxon>Streptophyta</taxon>
        <taxon>Embryophyta</taxon>
        <taxon>Tracheophyta</taxon>
        <taxon>Spermatophyta</taxon>
        <taxon>Magnoliopsida</taxon>
        <taxon>Liliopsida</taxon>
        <taxon>Poales</taxon>
        <taxon>Poaceae</taxon>
        <taxon>PACMAD clade</taxon>
        <taxon>Panicoideae</taxon>
        <taxon>Panicodae</taxon>
        <taxon>Paniceae</taxon>
        <taxon>Panicinae</taxon>
        <taxon>Panicum</taxon>
        <taxon>Panicum sect. Panicum</taxon>
    </lineage>
</organism>
<evidence type="ECO:0000256" key="2">
    <source>
        <dbReference type="ARBA" id="ARBA00009182"/>
    </source>
</evidence>
<proteinExistence type="inferred from homology"/>
<dbReference type="InterPro" id="IPR016102">
    <property type="entry name" value="Succinyl-CoA_synth-like"/>
</dbReference>
<dbReference type="GO" id="GO:0005829">
    <property type="term" value="C:cytosol"/>
    <property type="evidence" value="ECO:0007669"/>
    <property type="project" value="UniProtKB-SubCell"/>
</dbReference>